<accession>A0A8E0WN17</accession>
<sequence>MKYQRYIIIVSTCVFFLRTYNAIIFNKNYDVINAPSGGQKKKIGIIKAIISNPKILILDEVFANLDKTSIENVQQALKEFLPETLMLVVHHNGKFMTIIIFMTSI</sequence>
<dbReference type="EMBL" id="JFKF01000011">
    <property type="protein sequence ID" value="KDO03673.1"/>
    <property type="molecule type" value="Genomic_DNA"/>
</dbReference>
<dbReference type="Pfam" id="PF00005">
    <property type="entry name" value="ABC_tran"/>
    <property type="match status" value="1"/>
</dbReference>
<keyword evidence="3" id="KW-1185">Reference proteome</keyword>
<dbReference type="GO" id="GO:0005524">
    <property type="term" value="F:ATP binding"/>
    <property type="evidence" value="ECO:0007669"/>
    <property type="project" value="InterPro"/>
</dbReference>
<protein>
    <recommendedName>
        <fullName evidence="1">ABC transporter domain-containing protein</fullName>
    </recommendedName>
</protein>
<dbReference type="PANTHER" id="PTHR43394">
    <property type="entry name" value="ATP-DEPENDENT PERMEASE MDL1, MITOCHONDRIAL"/>
    <property type="match status" value="1"/>
</dbReference>
<dbReference type="InterPro" id="IPR039421">
    <property type="entry name" value="Type_1_exporter"/>
</dbReference>
<evidence type="ECO:0000259" key="1">
    <source>
        <dbReference type="Pfam" id="PF00005"/>
    </source>
</evidence>
<dbReference type="GO" id="GO:0015421">
    <property type="term" value="F:ABC-type oligopeptide transporter activity"/>
    <property type="evidence" value="ECO:0007669"/>
    <property type="project" value="TreeGrafter"/>
</dbReference>
<evidence type="ECO:0000313" key="2">
    <source>
        <dbReference type="EMBL" id="KDO03673.1"/>
    </source>
</evidence>
<dbReference type="Gene3D" id="3.40.50.300">
    <property type="entry name" value="P-loop containing nucleotide triphosphate hydrolases"/>
    <property type="match status" value="1"/>
</dbReference>
<dbReference type="RefSeq" id="WP_008580052.1">
    <property type="nucleotide sequence ID" value="NZ_CP113531.1"/>
</dbReference>
<dbReference type="SUPFAM" id="SSF52540">
    <property type="entry name" value="P-loop containing nucleoside triphosphate hydrolases"/>
    <property type="match status" value="1"/>
</dbReference>
<comment type="caution">
    <text evidence="2">The sequence shown here is derived from an EMBL/GenBank/DDBJ whole genome shotgun (WGS) entry which is preliminary data.</text>
</comment>
<gene>
    <name evidence="2" type="ORF">REISMN_00415</name>
</gene>
<organism evidence="2 3">
    <name type="scientific">Rickettsia tamurae subsp. buchneri</name>
    <dbReference type="NCBI Taxonomy" id="1462938"/>
    <lineage>
        <taxon>Bacteria</taxon>
        <taxon>Pseudomonadati</taxon>
        <taxon>Pseudomonadota</taxon>
        <taxon>Alphaproteobacteria</taxon>
        <taxon>Rickettsiales</taxon>
        <taxon>Rickettsiaceae</taxon>
        <taxon>Rickettsieae</taxon>
        <taxon>Rickettsia</taxon>
        <taxon>spotted fever group</taxon>
    </lineage>
</organism>
<dbReference type="GO" id="GO:0016887">
    <property type="term" value="F:ATP hydrolysis activity"/>
    <property type="evidence" value="ECO:0007669"/>
    <property type="project" value="InterPro"/>
</dbReference>
<dbReference type="GO" id="GO:0090374">
    <property type="term" value="P:oligopeptide export from mitochondrion"/>
    <property type="evidence" value="ECO:0007669"/>
    <property type="project" value="TreeGrafter"/>
</dbReference>
<feature type="domain" description="ABC transporter" evidence="1">
    <location>
        <begin position="33"/>
        <end position="62"/>
    </location>
</feature>
<dbReference type="AlphaFoldDB" id="A0A8E0WN17"/>
<name>A0A8E0WN17_9RICK</name>
<dbReference type="InterPro" id="IPR027417">
    <property type="entry name" value="P-loop_NTPase"/>
</dbReference>
<dbReference type="PANTHER" id="PTHR43394:SF1">
    <property type="entry name" value="ATP-BINDING CASSETTE SUB-FAMILY B MEMBER 10, MITOCHONDRIAL"/>
    <property type="match status" value="1"/>
</dbReference>
<evidence type="ECO:0000313" key="3">
    <source>
        <dbReference type="Proteomes" id="UP000027161"/>
    </source>
</evidence>
<proteinExistence type="predicted"/>
<dbReference type="Proteomes" id="UP000027161">
    <property type="component" value="Unassembled WGS sequence"/>
</dbReference>
<reference evidence="2 3" key="1">
    <citation type="submission" date="2014-02" db="EMBL/GenBank/DDBJ databases">
        <title>Draft genome sequence of Rickettsia buchneri sp. nov. ISO7T.</title>
        <authorList>
            <person name="Felsheim R.F."/>
            <person name="Kurtti T.J."/>
            <person name="Munderloh U.G."/>
        </authorList>
    </citation>
    <scope>NUCLEOTIDE SEQUENCE [LARGE SCALE GENOMIC DNA]</scope>
    <source>
        <strain evidence="2 3">ISO7</strain>
    </source>
</reference>
<dbReference type="InterPro" id="IPR003439">
    <property type="entry name" value="ABC_transporter-like_ATP-bd"/>
</dbReference>